<dbReference type="OrthoDB" id="1150409at2"/>
<dbReference type="AlphaFoldDB" id="A0A0D6A2Z0"/>
<proteinExistence type="predicted"/>
<evidence type="ECO:0000313" key="4">
    <source>
        <dbReference type="Proteomes" id="UP000035709"/>
    </source>
</evidence>
<reference evidence="3 5" key="2">
    <citation type="submission" date="2019-09" db="EMBL/GenBank/DDBJ databases">
        <title>Genome sequencing of Lactobacillus acetotolerans.</title>
        <authorList>
            <person name="Kim K."/>
        </authorList>
    </citation>
    <scope>NUCLEOTIDE SEQUENCE [LARGE SCALE GENOMIC DNA]</scope>
    <source>
        <strain evidence="3 5">LA749</strain>
    </source>
</reference>
<dbReference type="CDD" id="cd00093">
    <property type="entry name" value="HTH_XRE"/>
    <property type="match status" value="1"/>
</dbReference>
<dbReference type="SUPFAM" id="SSF48452">
    <property type="entry name" value="TPR-like"/>
    <property type="match status" value="1"/>
</dbReference>
<dbReference type="InterPro" id="IPR011990">
    <property type="entry name" value="TPR-like_helical_dom_sf"/>
</dbReference>
<reference evidence="2 4" key="1">
    <citation type="submission" date="2015-03" db="EMBL/GenBank/DDBJ databases">
        <title>Complete genome sequence of Lactobacillus acetotolerans NBRC 13120.</title>
        <authorList>
            <person name="Toh H."/>
            <person name="Morita H."/>
            <person name="Fujita N."/>
        </authorList>
    </citation>
    <scope>NUCLEOTIDE SEQUENCE [LARGE SCALE GENOMIC DNA]</scope>
    <source>
        <strain evidence="2 4">NBRC 13120</strain>
    </source>
</reference>
<dbReference type="Gene3D" id="1.25.40.10">
    <property type="entry name" value="Tetratricopeptide repeat domain"/>
    <property type="match status" value="1"/>
</dbReference>
<accession>A0A0D6A2Z0</accession>
<organism evidence="2 4">
    <name type="scientific">Lactobacillus acetotolerans</name>
    <dbReference type="NCBI Taxonomy" id="1600"/>
    <lineage>
        <taxon>Bacteria</taxon>
        <taxon>Bacillati</taxon>
        <taxon>Bacillota</taxon>
        <taxon>Bacilli</taxon>
        <taxon>Lactobacillales</taxon>
        <taxon>Lactobacillaceae</taxon>
        <taxon>Lactobacillus</taxon>
    </lineage>
</organism>
<dbReference type="PATRIC" id="fig|1600.4.peg.742"/>
<feature type="domain" description="HTH cro/C1-type" evidence="1">
    <location>
        <begin position="9"/>
        <end position="62"/>
    </location>
</feature>
<evidence type="ECO:0000313" key="2">
    <source>
        <dbReference type="EMBL" id="BAQ57116.1"/>
    </source>
</evidence>
<dbReference type="InterPro" id="IPR001387">
    <property type="entry name" value="Cro/C1-type_HTH"/>
</dbReference>
<dbReference type="EMBL" id="AP014808">
    <property type="protein sequence ID" value="BAQ57116.1"/>
    <property type="molecule type" value="Genomic_DNA"/>
</dbReference>
<gene>
    <name evidence="3" type="ORF">LA749_03855</name>
    <name evidence="2" type="ORF">LBAT_0727</name>
</gene>
<dbReference type="GeneID" id="78212118"/>
<dbReference type="GO" id="GO:0003677">
    <property type="term" value="F:DNA binding"/>
    <property type="evidence" value="ECO:0007669"/>
    <property type="project" value="InterPro"/>
</dbReference>
<dbReference type="InterPro" id="IPR010982">
    <property type="entry name" value="Lambda_DNA-bd_dom_sf"/>
</dbReference>
<dbReference type="SUPFAM" id="SSF47413">
    <property type="entry name" value="lambda repressor-like DNA-binding domains"/>
    <property type="match status" value="1"/>
</dbReference>
<dbReference type="PANTHER" id="PTHR37038">
    <property type="entry name" value="TRANSCRIPTIONAL REGULATOR-RELATED"/>
    <property type="match status" value="1"/>
</dbReference>
<dbReference type="Pfam" id="PF01381">
    <property type="entry name" value="HTH_3"/>
    <property type="match status" value="1"/>
</dbReference>
<evidence type="ECO:0000313" key="3">
    <source>
        <dbReference type="EMBL" id="QFG51177.1"/>
    </source>
</evidence>
<dbReference type="KEGG" id="lae:LBAT_0727"/>
<dbReference type="Proteomes" id="UP000325393">
    <property type="component" value="Chromosome"/>
</dbReference>
<dbReference type="STRING" id="1600.LBAT_0727"/>
<dbReference type="InterPro" id="IPR053163">
    <property type="entry name" value="HTH-type_regulator_Rgg"/>
</dbReference>
<dbReference type="PROSITE" id="PS50943">
    <property type="entry name" value="HTH_CROC1"/>
    <property type="match status" value="1"/>
</dbReference>
<dbReference type="Proteomes" id="UP000035709">
    <property type="component" value="Chromosome"/>
</dbReference>
<dbReference type="RefSeq" id="WP_056970725.1">
    <property type="nucleotide sequence ID" value="NZ_AP014808.1"/>
</dbReference>
<evidence type="ECO:0000259" key="1">
    <source>
        <dbReference type="PROSITE" id="PS50943"/>
    </source>
</evidence>
<dbReference type="PANTHER" id="PTHR37038:SF14">
    <property type="entry name" value="TRANSCRIPTIONAL ACTIVATOR"/>
    <property type="match status" value="1"/>
</dbReference>
<evidence type="ECO:0000313" key="5">
    <source>
        <dbReference type="Proteomes" id="UP000325393"/>
    </source>
</evidence>
<keyword evidence="4" id="KW-1185">Reference proteome</keyword>
<dbReference type="EMBL" id="CP044496">
    <property type="protein sequence ID" value="QFG51177.1"/>
    <property type="molecule type" value="Genomic_DNA"/>
</dbReference>
<name>A0A0D6A2Z0_9LACO</name>
<sequence>MATKLGTIIKLKRNEKGFSQKELANDICAQSMLSAIENNKYVPNAQLLIRLCKRLEINLNEISLADNYAVSSNKQFNKQVEYLCNQHQYSELKNYLESNNSNLKSAEQLQAYYYYLAVACLQTGELKTVKQDLKLSLAESGSKTLQSLTYMALSYLAVLKKQKQLALKNMDLAFNKINQVNYDENQNILYYLAALIYFKLGEFTKSVTMLNKGIAFITKHDSHYMLANCYYLMAILAGKMGQDDKKIEAGNRQSLFNELFGEKVYKDI</sequence>
<dbReference type="SMART" id="SM00530">
    <property type="entry name" value="HTH_XRE"/>
    <property type="match status" value="1"/>
</dbReference>
<protein>
    <submittedName>
        <fullName evidence="2 3">Transcriptional regulator</fullName>
    </submittedName>
</protein>